<gene>
    <name evidence="1" type="ORF">N8T08_002157</name>
</gene>
<organism evidence="1 2">
    <name type="scientific">Aspergillus melleus</name>
    <dbReference type="NCBI Taxonomy" id="138277"/>
    <lineage>
        <taxon>Eukaryota</taxon>
        <taxon>Fungi</taxon>
        <taxon>Dikarya</taxon>
        <taxon>Ascomycota</taxon>
        <taxon>Pezizomycotina</taxon>
        <taxon>Eurotiomycetes</taxon>
        <taxon>Eurotiomycetidae</taxon>
        <taxon>Eurotiales</taxon>
        <taxon>Aspergillaceae</taxon>
        <taxon>Aspergillus</taxon>
        <taxon>Aspergillus subgen. Circumdati</taxon>
    </lineage>
</organism>
<comment type="caution">
    <text evidence="1">The sequence shown here is derived from an EMBL/GenBank/DDBJ whole genome shotgun (WGS) entry which is preliminary data.</text>
</comment>
<evidence type="ECO:0000313" key="2">
    <source>
        <dbReference type="Proteomes" id="UP001177260"/>
    </source>
</evidence>
<dbReference type="EMBL" id="JAOPJF010000139">
    <property type="protein sequence ID" value="KAK1138595.1"/>
    <property type="molecule type" value="Genomic_DNA"/>
</dbReference>
<name>A0ACC3AMD4_9EURO</name>
<proteinExistence type="predicted"/>
<protein>
    <submittedName>
        <fullName evidence="1">Uncharacterized protein</fullName>
    </submittedName>
</protein>
<reference evidence="1 2" key="1">
    <citation type="journal article" date="2023" name="ACS Omega">
        <title>Identification of the Neoaspergillic Acid Biosynthesis Gene Cluster by Establishing an In Vitro CRISPR-Ribonucleoprotein Genetic System in Aspergillus melleus.</title>
        <authorList>
            <person name="Yuan B."/>
            <person name="Grau M.F."/>
            <person name="Murata R.M."/>
            <person name="Torok T."/>
            <person name="Venkateswaran K."/>
            <person name="Stajich J.E."/>
            <person name="Wang C.C.C."/>
        </authorList>
    </citation>
    <scope>NUCLEOTIDE SEQUENCE [LARGE SCALE GENOMIC DNA]</scope>
    <source>
        <strain evidence="1 2">IMV 1140</strain>
    </source>
</reference>
<keyword evidence="2" id="KW-1185">Reference proteome</keyword>
<sequence length="862" mass="95209">MDPKPMQPKFHNLEISGSWDGEFEGPVRLRISLEVQSAPDTELRLLDTKSSAIFLKTASARLLSDESNDSSSLFAFSTPDSDKLKGARRVSAEKPPNSEEAFSVSQDGPPLPSLSVMKDITNYRNTNVADNSRTEKFSNVCVNVAEYDDLTKSPQLVKRSAADACLTDSESDDAPTHKRHDSSNDTQKTMTLASISTTGEGNIRYEKLIGLEAWLETAGQRHGDEPLGEGVIGTGDSESYLEERNPDDSRTEADGVTSIEDVDGQSTCVTGSPNMPPREESPAMERFYNNSPEPRAHTPCDQESSLSGVSASPGNDFGIPEGLSGDVNARPSSPYPLLSSSPEPSNSKPEAWEKHYLIEETDGDDETEAQPLIEFSWSDPKLVLSNGDLIMKFSSKTQQATYKIEVNLTVYVDDEYAKGWSTILLPGLLYPQTKQTGSFFFRLPEDRGLEFRTTDKQRCMVVENCFFAEFINSGYLAVSMRVCSRKFYGFLKHIILDQEIIARHAVAKSGAENDGSINYYAMCSLRFNRRYICSERCGFSFYVDGGPDGFFVCKLEQKAGLQMIQIPHGDSVSVGISRVQVICSPKDLGMFCLAWSIPSTDRHADHWLPRIYSTSPSHLEENRYGLRETFTELSSRGSFRAAKEDDKQSPDEDTGADKEGHISDDKASIDPDPSNPDLPEAPGVRPLFRLLVSTLMANASQFTEDRVKTARVCLSSLYDWTCSSMARLILVFGAIYGLLGLLVWFFVKDAGLDVLNTVPNQSISLNPSEIGTVNLTMAIKDGGLSAFIDDSAFKPDYLSIRVSEAIVFDTEKETGSERQLLVENAEDSDRGVQADSDQSTSTSFRDRIDYWLGWRGPVNHGA</sequence>
<evidence type="ECO:0000313" key="1">
    <source>
        <dbReference type="EMBL" id="KAK1138595.1"/>
    </source>
</evidence>
<dbReference type="Proteomes" id="UP001177260">
    <property type="component" value="Unassembled WGS sequence"/>
</dbReference>
<accession>A0ACC3AMD4</accession>